<evidence type="ECO:0000256" key="2">
    <source>
        <dbReference type="ARBA" id="ARBA00022723"/>
    </source>
</evidence>
<comment type="similarity">
    <text evidence="1">Belongs to the FAH family.</text>
</comment>
<dbReference type="EMBL" id="OZ019906">
    <property type="protein sequence ID" value="CAK9204802.1"/>
    <property type="molecule type" value="Genomic_DNA"/>
</dbReference>
<protein>
    <recommendedName>
        <fullName evidence="3">Fumarylacetoacetase-like C-terminal domain-containing protein</fullName>
    </recommendedName>
</protein>
<accession>A0ABP0TTR5</accession>
<dbReference type="Pfam" id="PF01557">
    <property type="entry name" value="FAA_hydrolase"/>
    <property type="match status" value="1"/>
</dbReference>
<dbReference type="PANTHER" id="PTHR11820">
    <property type="entry name" value="ACYLPYRUVASE"/>
    <property type="match status" value="1"/>
</dbReference>
<name>A0ABP0TTR5_9BRYO</name>
<feature type="domain" description="Fumarylacetoacetase-like C-terminal" evidence="3">
    <location>
        <begin position="154"/>
        <end position="368"/>
    </location>
</feature>
<organism evidence="4 5">
    <name type="scientific">Sphagnum troendelagicum</name>
    <dbReference type="NCBI Taxonomy" id="128251"/>
    <lineage>
        <taxon>Eukaryota</taxon>
        <taxon>Viridiplantae</taxon>
        <taxon>Streptophyta</taxon>
        <taxon>Embryophyta</taxon>
        <taxon>Bryophyta</taxon>
        <taxon>Sphagnophytina</taxon>
        <taxon>Sphagnopsida</taxon>
        <taxon>Sphagnales</taxon>
        <taxon>Sphagnaceae</taxon>
        <taxon>Sphagnum</taxon>
    </lineage>
</organism>
<gene>
    <name evidence="4" type="ORF">CSSPTR1EN2_LOCUS7568</name>
</gene>
<reference evidence="4" key="1">
    <citation type="submission" date="2024-02" db="EMBL/GenBank/DDBJ databases">
        <authorList>
            <consortium name="ELIXIR-Norway"/>
            <consortium name="Elixir Norway"/>
        </authorList>
    </citation>
    <scope>NUCLEOTIDE SEQUENCE</scope>
</reference>
<evidence type="ECO:0000313" key="5">
    <source>
        <dbReference type="Proteomes" id="UP001497512"/>
    </source>
</evidence>
<evidence type="ECO:0000313" key="4">
    <source>
        <dbReference type="EMBL" id="CAK9204802.1"/>
    </source>
</evidence>
<proteinExistence type="inferred from homology"/>
<sequence length="369" mass="39995">MATFLAGSGPLVYGFTAIGKGSGSLCKMVCRSLSLQQQLPSLLFGLPRRKVHSPVATVRAAASISPMFGDEILKLATFQTGNGEDAVGVVRGDTIWHLQDVVKLPQSILPAQLSDMVGVIQHWDLLKNSLQLTGEGRRLNEIKIQAPIPRPMGTIMCIGKNYLDHVKEVDTWKSAPGISTPEAPKHPIVFTKAPQSVIGPGAAIKYPYGWSELVDYEAELAVIIGKPGRGIQKEDALDHVFGYTILNDVTAREVQKRHQQWFLGKSCDTFCPMGPWIVPASEIDGQDLAIQCWVNDELRQDGRTSEMIFPIAELISTISAGITLQTGDILATGTPAGVGSGFNPPRHLKPGDTIRIKVEGIGELHNHVE</sequence>
<dbReference type="Gene3D" id="3.90.850.10">
    <property type="entry name" value="Fumarylacetoacetase-like, C-terminal domain"/>
    <property type="match status" value="1"/>
</dbReference>
<keyword evidence="2" id="KW-0479">Metal-binding</keyword>
<dbReference type="Proteomes" id="UP001497512">
    <property type="component" value="Chromosome 14"/>
</dbReference>
<dbReference type="SUPFAM" id="SSF56529">
    <property type="entry name" value="FAH"/>
    <property type="match status" value="1"/>
</dbReference>
<dbReference type="PANTHER" id="PTHR11820:SF7">
    <property type="entry name" value="ACYLPYRUVASE FAHD1, MITOCHONDRIAL"/>
    <property type="match status" value="1"/>
</dbReference>
<evidence type="ECO:0000259" key="3">
    <source>
        <dbReference type="Pfam" id="PF01557"/>
    </source>
</evidence>
<keyword evidence="5" id="KW-1185">Reference proteome</keyword>
<dbReference type="InterPro" id="IPR036663">
    <property type="entry name" value="Fumarylacetoacetase_C_sf"/>
</dbReference>
<dbReference type="InterPro" id="IPR011234">
    <property type="entry name" value="Fumarylacetoacetase-like_C"/>
</dbReference>
<evidence type="ECO:0000256" key="1">
    <source>
        <dbReference type="ARBA" id="ARBA00010211"/>
    </source>
</evidence>